<dbReference type="eggNOG" id="COG1940">
    <property type="taxonomic scope" value="Bacteria"/>
</dbReference>
<proteinExistence type="inferred from homology"/>
<comment type="similarity">
    <text evidence="1">Belongs to the ROK (NagC/XylR) family.</text>
</comment>
<keyword evidence="2" id="KW-0418">Kinase</keyword>
<sequence>MMDLHIEEETYMKYYIGIDLGGTNIVAGVVNESYEILAKASVKTNLPRPEEEIAADMAKVSQEAAEKAGLTMADIEWIGVGTPGVANSATGVIEYSNNLGFNNTPMVKYLETALGKPTFIENDANAAAYGEYVAGAAKGAKNAVCITLGTGVGAGIVIDGKIYSGSNFGGAEVGHTVISVDGPQCTCGRKGCFEVYSSATGLVRMTKEALAANPESAMKDEERISARTAFNYMRAGDATAKQVVDDYIKYLAAGITNTINIFQPDILCIGGGVCNEGDPLLVPMKEIVKKEVYTRNSAKNTEIVIAKLGNDAGIIGAAFLGNAHD</sequence>
<organism evidence="2 3">
    <name type="scientific">Ruminococcus callidus ATCC 27760</name>
    <dbReference type="NCBI Taxonomy" id="411473"/>
    <lineage>
        <taxon>Bacteria</taxon>
        <taxon>Bacillati</taxon>
        <taxon>Bacillota</taxon>
        <taxon>Clostridia</taxon>
        <taxon>Eubacteriales</taxon>
        <taxon>Oscillospiraceae</taxon>
        <taxon>Ruminococcus</taxon>
    </lineage>
</organism>
<dbReference type="Gene3D" id="3.30.420.40">
    <property type="match status" value="2"/>
</dbReference>
<dbReference type="STRING" id="411473.RUMCAL_03471"/>
<evidence type="ECO:0000313" key="3">
    <source>
        <dbReference type="Proteomes" id="UP000016662"/>
    </source>
</evidence>
<dbReference type="GO" id="GO:0016301">
    <property type="term" value="F:kinase activity"/>
    <property type="evidence" value="ECO:0007669"/>
    <property type="project" value="UniProtKB-KW"/>
</dbReference>
<reference evidence="2 3" key="1">
    <citation type="submission" date="2013-07" db="EMBL/GenBank/DDBJ databases">
        <authorList>
            <person name="Weinstock G."/>
            <person name="Sodergren E."/>
            <person name="Wylie T."/>
            <person name="Fulton L."/>
            <person name="Fulton R."/>
            <person name="Fronick C."/>
            <person name="O'Laughlin M."/>
            <person name="Godfrey J."/>
            <person name="Miner T."/>
            <person name="Herter B."/>
            <person name="Appelbaum E."/>
            <person name="Cordes M."/>
            <person name="Lek S."/>
            <person name="Wollam A."/>
            <person name="Pepin K.H."/>
            <person name="Palsikar V.B."/>
            <person name="Mitreva M."/>
            <person name="Wilson R.K."/>
        </authorList>
    </citation>
    <scope>NUCLEOTIDE SEQUENCE [LARGE SCALE GENOMIC DNA]</scope>
    <source>
        <strain evidence="2 3">ATCC 27760</strain>
    </source>
</reference>
<dbReference type="InterPro" id="IPR000600">
    <property type="entry name" value="ROK"/>
</dbReference>
<dbReference type="HOGENOM" id="CLU_036604_0_4_9"/>
<dbReference type="InterPro" id="IPR043129">
    <property type="entry name" value="ATPase_NBD"/>
</dbReference>
<dbReference type="EMBL" id="AWVF01000471">
    <property type="protein sequence ID" value="ERJ86702.1"/>
    <property type="molecule type" value="Genomic_DNA"/>
</dbReference>
<gene>
    <name evidence="2" type="ORF">RUMCAL_03471</name>
</gene>
<name>U2K359_9FIRM</name>
<dbReference type="AlphaFoldDB" id="U2K359"/>
<evidence type="ECO:0000313" key="2">
    <source>
        <dbReference type="EMBL" id="ERJ86702.1"/>
    </source>
</evidence>
<dbReference type="PROSITE" id="PS01125">
    <property type="entry name" value="ROK"/>
    <property type="match status" value="1"/>
</dbReference>
<dbReference type="InterPro" id="IPR049874">
    <property type="entry name" value="ROK_cs"/>
</dbReference>
<keyword evidence="2" id="KW-0808">Transferase</keyword>
<dbReference type="PANTHER" id="PTHR18964:SF149">
    <property type="entry name" value="BIFUNCTIONAL UDP-N-ACETYLGLUCOSAMINE 2-EPIMERASE_N-ACETYLMANNOSAMINE KINASE"/>
    <property type="match status" value="1"/>
</dbReference>
<protein>
    <submittedName>
        <fullName evidence="2">Putative glucokinase</fullName>
    </submittedName>
</protein>
<keyword evidence="3" id="KW-1185">Reference proteome</keyword>
<dbReference type="Proteomes" id="UP000016662">
    <property type="component" value="Unassembled WGS sequence"/>
</dbReference>
<accession>U2K359</accession>
<dbReference type="Pfam" id="PF00480">
    <property type="entry name" value="ROK"/>
    <property type="match status" value="1"/>
</dbReference>
<dbReference type="PANTHER" id="PTHR18964">
    <property type="entry name" value="ROK (REPRESSOR, ORF, KINASE) FAMILY"/>
    <property type="match status" value="1"/>
</dbReference>
<dbReference type="PATRIC" id="fig|411473.3.peg.2906"/>
<evidence type="ECO:0000256" key="1">
    <source>
        <dbReference type="ARBA" id="ARBA00006479"/>
    </source>
</evidence>
<dbReference type="SUPFAM" id="SSF53067">
    <property type="entry name" value="Actin-like ATPase domain"/>
    <property type="match status" value="1"/>
</dbReference>
<comment type="caution">
    <text evidence="2">The sequence shown here is derived from an EMBL/GenBank/DDBJ whole genome shotgun (WGS) entry which is preliminary data.</text>
</comment>